<name>A0A6J4HK88_9ACTN</name>
<feature type="compositionally biased region" description="Pro residues" evidence="1">
    <location>
        <begin position="30"/>
        <end position="43"/>
    </location>
</feature>
<evidence type="ECO:0000313" key="2">
    <source>
        <dbReference type="EMBL" id="CAA9226309.1"/>
    </source>
</evidence>
<gene>
    <name evidence="2" type="ORF">AVDCRST_MAG76-947</name>
</gene>
<reference evidence="2" key="1">
    <citation type="submission" date="2020-02" db="EMBL/GenBank/DDBJ databases">
        <authorList>
            <person name="Meier V. D."/>
        </authorList>
    </citation>
    <scope>NUCLEOTIDE SEQUENCE</scope>
    <source>
        <strain evidence="2">AVDCRST_MAG76</strain>
    </source>
</reference>
<organism evidence="2">
    <name type="scientific">uncultured Acidimicrobiales bacterium</name>
    <dbReference type="NCBI Taxonomy" id="310071"/>
    <lineage>
        <taxon>Bacteria</taxon>
        <taxon>Bacillati</taxon>
        <taxon>Actinomycetota</taxon>
        <taxon>Acidimicrobiia</taxon>
        <taxon>Acidimicrobiales</taxon>
        <taxon>environmental samples</taxon>
    </lineage>
</organism>
<feature type="non-terminal residue" evidence="2">
    <location>
        <position position="104"/>
    </location>
</feature>
<dbReference type="AlphaFoldDB" id="A0A6J4HK88"/>
<feature type="compositionally biased region" description="Basic residues" evidence="1">
    <location>
        <begin position="1"/>
        <end position="13"/>
    </location>
</feature>
<feature type="compositionally biased region" description="Gly residues" evidence="1">
    <location>
        <begin position="95"/>
        <end position="104"/>
    </location>
</feature>
<protein>
    <submittedName>
        <fullName evidence="2">Uncharacterized protein</fullName>
    </submittedName>
</protein>
<feature type="region of interest" description="Disordered" evidence="1">
    <location>
        <begin position="1"/>
        <end position="104"/>
    </location>
</feature>
<proteinExistence type="predicted"/>
<dbReference type="EMBL" id="CADCSZ010000057">
    <property type="protein sequence ID" value="CAA9226309.1"/>
    <property type="molecule type" value="Genomic_DNA"/>
</dbReference>
<accession>A0A6J4HK88</accession>
<feature type="non-terminal residue" evidence="2">
    <location>
        <position position="1"/>
    </location>
</feature>
<evidence type="ECO:0000256" key="1">
    <source>
        <dbReference type="SAM" id="MobiDB-lite"/>
    </source>
</evidence>
<sequence length="104" mass="10440">DERGRPHPSAHRSRAADGSPLRPPAAGRSPPGPPGRRPCPCGPRPAGGVRAGGHPVGPRAGPDGPQRGGVHGRADHGGHERRGRSPWTKRDTGPEGAGGNGGGM</sequence>